<dbReference type="GO" id="GO:0000455">
    <property type="term" value="P:enzyme-directed rRNA pseudouridine synthesis"/>
    <property type="evidence" value="ECO:0007669"/>
    <property type="project" value="UniProtKB-ARBA"/>
</dbReference>
<proteinExistence type="inferred from homology"/>
<comment type="function">
    <text evidence="5">Responsible for synthesis of pseudouridine from uracil-2605 in 23S ribosomal RNA.</text>
</comment>
<dbReference type="SUPFAM" id="SSF55120">
    <property type="entry name" value="Pseudouridine synthase"/>
    <property type="match status" value="1"/>
</dbReference>
<dbReference type="Gene3D" id="3.30.70.1560">
    <property type="entry name" value="Alpha-L RNA-binding motif"/>
    <property type="match status" value="1"/>
</dbReference>
<dbReference type="Gene3D" id="3.10.290.10">
    <property type="entry name" value="RNA-binding S4 domain"/>
    <property type="match status" value="1"/>
</dbReference>
<comment type="catalytic activity">
    <reaction evidence="4">
        <text>uridine(2605) in 23S rRNA = pseudouridine(2605) in 23S rRNA</text>
        <dbReference type="Rhea" id="RHEA:42520"/>
        <dbReference type="Rhea" id="RHEA-COMP:10095"/>
        <dbReference type="Rhea" id="RHEA-COMP:10096"/>
        <dbReference type="ChEBI" id="CHEBI:65314"/>
        <dbReference type="ChEBI" id="CHEBI:65315"/>
        <dbReference type="EC" id="5.4.99.22"/>
    </reaction>
</comment>
<dbReference type="PANTHER" id="PTHR47683:SF3">
    <property type="entry name" value="RIBOSOMAL LARGE SUBUNIT PSEUDOURIDINE SYNTHASE B"/>
    <property type="match status" value="1"/>
</dbReference>
<evidence type="ECO:0000256" key="2">
    <source>
        <dbReference type="ARBA" id="ARBA00022884"/>
    </source>
</evidence>
<dbReference type="InterPro" id="IPR006145">
    <property type="entry name" value="PsdUridine_synth_RsuA/RluA"/>
</dbReference>
<dbReference type="InterPro" id="IPR050343">
    <property type="entry name" value="RsuA_PseudoU_synthase"/>
</dbReference>
<organism evidence="9 10">
    <name type="scientific">Buchnera aphidicola</name>
    <name type="common">Melanaphis sacchari</name>
    <dbReference type="NCBI Taxonomy" id="2173854"/>
    <lineage>
        <taxon>Bacteria</taxon>
        <taxon>Pseudomonadati</taxon>
        <taxon>Pseudomonadota</taxon>
        <taxon>Gammaproteobacteria</taxon>
        <taxon>Enterobacterales</taxon>
        <taxon>Erwiniaceae</taxon>
        <taxon>Buchnera</taxon>
    </lineage>
</organism>
<dbReference type="InterPro" id="IPR020094">
    <property type="entry name" value="TruA/RsuA/RluB/E/F_N"/>
</dbReference>
<dbReference type="Gene3D" id="3.30.70.580">
    <property type="entry name" value="Pseudouridine synthase I, catalytic domain, N-terminal subdomain"/>
    <property type="match status" value="1"/>
</dbReference>
<dbReference type="RefSeq" id="WP_158341279.1">
    <property type="nucleotide sequence ID" value="NZ_CP029161.1"/>
</dbReference>
<dbReference type="NCBIfam" id="TIGR00093">
    <property type="entry name" value="pseudouridine synthase"/>
    <property type="match status" value="1"/>
</dbReference>
<evidence type="ECO:0000256" key="4">
    <source>
        <dbReference type="ARBA" id="ARBA00036944"/>
    </source>
</evidence>
<dbReference type="EMBL" id="CP029161">
    <property type="protein sequence ID" value="AWH90506.1"/>
    <property type="molecule type" value="Genomic_DNA"/>
</dbReference>
<dbReference type="InterPro" id="IPR020103">
    <property type="entry name" value="PsdUridine_synth_cat_dom_sf"/>
</dbReference>
<dbReference type="SUPFAM" id="SSF55174">
    <property type="entry name" value="Alpha-L RNA-binding motif"/>
    <property type="match status" value="1"/>
</dbReference>
<accession>A0A2U8DFC2</accession>
<evidence type="ECO:0000259" key="8">
    <source>
        <dbReference type="SMART" id="SM00363"/>
    </source>
</evidence>
<evidence type="ECO:0000256" key="3">
    <source>
        <dbReference type="ARBA" id="ARBA00023235"/>
    </source>
</evidence>
<dbReference type="InterPro" id="IPR000748">
    <property type="entry name" value="PsdUridine_synth_RsuA/RluB/E/F"/>
</dbReference>
<feature type="domain" description="RNA-binding S4" evidence="8">
    <location>
        <begin position="3"/>
        <end position="65"/>
    </location>
</feature>
<evidence type="ECO:0000256" key="6">
    <source>
        <dbReference type="PROSITE-ProRule" id="PRU00182"/>
    </source>
</evidence>
<keyword evidence="2 6" id="KW-0694">RNA-binding</keyword>
<dbReference type="GO" id="GO:0160139">
    <property type="term" value="F:23S rRNA pseudouridine(2605) synthase activity"/>
    <property type="evidence" value="ECO:0007669"/>
    <property type="project" value="UniProtKB-EC"/>
</dbReference>
<dbReference type="InterPro" id="IPR002942">
    <property type="entry name" value="S4_RNA-bd"/>
</dbReference>
<dbReference type="OrthoDB" id="9807213at2"/>
<dbReference type="Pfam" id="PF00849">
    <property type="entry name" value="PseudoU_synth_2"/>
    <property type="match status" value="1"/>
</dbReference>
<dbReference type="AlphaFoldDB" id="A0A2U8DFC2"/>
<dbReference type="InterPro" id="IPR036986">
    <property type="entry name" value="S4_RNA-bd_sf"/>
</dbReference>
<comment type="similarity">
    <text evidence="1 7">Belongs to the pseudouridine synthase RsuA family.</text>
</comment>
<name>A0A2U8DFC2_9GAMM</name>
<evidence type="ECO:0000313" key="9">
    <source>
        <dbReference type="EMBL" id="AWH90506.1"/>
    </source>
</evidence>
<gene>
    <name evidence="9" type="ORF">DD681_01620</name>
</gene>
<evidence type="ECO:0000256" key="7">
    <source>
        <dbReference type="RuleBase" id="RU003887"/>
    </source>
</evidence>
<dbReference type="SMART" id="SM00363">
    <property type="entry name" value="S4"/>
    <property type="match status" value="1"/>
</dbReference>
<dbReference type="EC" id="5.4.99.-" evidence="7"/>
<dbReference type="Pfam" id="PF01479">
    <property type="entry name" value="S4"/>
    <property type="match status" value="1"/>
</dbReference>
<dbReference type="InterPro" id="IPR018496">
    <property type="entry name" value="PsdUridine_synth_RsuA/RluB_CS"/>
</dbReference>
<evidence type="ECO:0000256" key="1">
    <source>
        <dbReference type="ARBA" id="ARBA00008348"/>
    </source>
</evidence>
<keyword evidence="3 7" id="KW-0413">Isomerase</keyword>
<evidence type="ECO:0000256" key="5">
    <source>
        <dbReference type="ARBA" id="ARBA00037383"/>
    </source>
</evidence>
<dbReference type="PANTHER" id="PTHR47683">
    <property type="entry name" value="PSEUDOURIDINE SYNTHASE FAMILY PROTEIN-RELATED"/>
    <property type="match status" value="1"/>
</dbReference>
<evidence type="ECO:0000313" key="10">
    <source>
        <dbReference type="Proteomes" id="UP000244884"/>
    </source>
</evidence>
<dbReference type="PROSITE" id="PS01149">
    <property type="entry name" value="PSI_RSU"/>
    <property type="match status" value="1"/>
</dbReference>
<dbReference type="Proteomes" id="UP000244884">
    <property type="component" value="Chromosome"/>
</dbReference>
<reference evidence="9 10" key="1">
    <citation type="submission" date="2018-04" db="EMBL/GenBank/DDBJ databases">
        <title>Genome sequence of Buchnera aphidicola from Melaphis sacchari.</title>
        <authorList>
            <person name="Geib S.M."/>
            <person name="Palmer N.A."/>
            <person name="Sattler S.E."/>
            <person name="Sarath G."/>
        </authorList>
    </citation>
    <scope>NUCLEOTIDE SEQUENCE [LARGE SCALE GENOMIC DNA]</scope>
    <source>
        <strain evidence="9 10">LSU</strain>
    </source>
</reference>
<dbReference type="GO" id="GO:0003723">
    <property type="term" value="F:RNA binding"/>
    <property type="evidence" value="ECO:0007669"/>
    <property type="project" value="UniProtKB-KW"/>
</dbReference>
<sequence length="250" mass="29305">MTEKIQKILSGLGYGSRRFIESMIKNGNIFINKKKIKIGQLLDKKNIKEIFLNDKKVVFKKTKIKKKVIIYNKPIGEICTKNDFKKRATVFDKLPILTLNRWISIGRLDINTKGLLLFTNDGSLANELMHPKNQIEREYHVRIFGEMNEKKINILQRGIKIKCGYSFFKSIKPLYTKNIGKNKWFKIILCEGKNREIRLMCKAVQCEVNRLIRVRYGNIILPNNLKEGQWVKLNQSCLKKLYNLVSIKNK</sequence>
<dbReference type="PROSITE" id="PS50889">
    <property type="entry name" value="S4"/>
    <property type="match status" value="1"/>
</dbReference>
<dbReference type="InterPro" id="IPR042092">
    <property type="entry name" value="PsdUridine_s_RsuA/RluB/E/F_cat"/>
</dbReference>
<protein>
    <recommendedName>
        <fullName evidence="7">Pseudouridine synthase</fullName>
        <ecNumber evidence="7">5.4.99.-</ecNumber>
    </recommendedName>
</protein>